<keyword evidence="3 8" id="KW-0694">RNA-binding</keyword>
<protein>
    <recommendedName>
        <fullName evidence="7 8">Small ribosomal subunit protein uS3</fullName>
    </recommendedName>
</protein>
<dbReference type="PROSITE" id="PS00548">
    <property type="entry name" value="RIBOSOMAL_S3"/>
    <property type="match status" value="1"/>
</dbReference>
<evidence type="ECO:0000256" key="2">
    <source>
        <dbReference type="ARBA" id="ARBA00022730"/>
    </source>
</evidence>
<dbReference type="EMBL" id="JQBL01000010">
    <property type="protein sequence ID" value="KRN50352.1"/>
    <property type="molecule type" value="Genomic_DNA"/>
</dbReference>
<comment type="function">
    <text evidence="6 8">Binds the lower part of the 30S subunit head. Binds mRNA in the 70S ribosome, positioning it for translation.</text>
</comment>
<dbReference type="Gene3D" id="3.30.1140.32">
    <property type="entry name" value="Ribosomal protein S3, C-terminal domain"/>
    <property type="match status" value="1"/>
</dbReference>
<dbReference type="NCBIfam" id="TIGR01009">
    <property type="entry name" value="rpsC_bact"/>
    <property type="match status" value="1"/>
</dbReference>
<evidence type="ECO:0000256" key="6">
    <source>
        <dbReference type="ARBA" id="ARBA00024998"/>
    </source>
</evidence>
<dbReference type="GO" id="GO:0019843">
    <property type="term" value="F:rRNA binding"/>
    <property type="evidence" value="ECO:0007669"/>
    <property type="project" value="UniProtKB-UniRule"/>
</dbReference>
<evidence type="ECO:0000256" key="1">
    <source>
        <dbReference type="ARBA" id="ARBA00010761"/>
    </source>
</evidence>
<dbReference type="Pfam" id="PF00189">
    <property type="entry name" value="Ribosomal_S3_C"/>
    <property type="match status" value="1"/>
</dbReference>
<dbReference type="PATRIC" id="fig|1410657.5.peg.224"/>
<comment type="subunit">
    <text evidence="8">Part of the 30S ribosomal subunit. Forms a tight complex with proteins S10 and S14.</text>
</comment>
<dbReference type="SUPFAM" id="SSF54821">
    <property type="entry name" value="Ribosomal protein S3 C-terminal domain"/>
    <property type="match status" value="1"/>
</dbReference>
<sequence length="232" mass="25835">MPHHCCGRRKIGGKTMGQKVSPVGFRVGVNRDWSSRWYADNKEFATLLHEDLKIRNFLQEKLSRAYVAKIDIERSKKRINIFVHTSRPGVVIGKGGEAIDALRKEVVKLVDGKQVYINVVEIKNADTNAQLVAKRIAEQLENRASFRTVQKRAIQSAMRSGAKGIKTAVSGRLGGADMARTEGYSEGNVPLHTLRADIDYATAEADTTYGKLGVKVWICKGEILPEKNKEDK</sequence>
<dbReference type="GO" id="GO:0003735">
    <property type="term" value="F:structural constituent of ribosome"/>
    <property type="evidence" value="ECO:0007669"/>
    <property type="project" value="InterPro"/>
</dbReference>
<comment type="similarity">
    <text evidence="1 8 9">Belongs to the universal ribosomal protein uS3 family.</text>
</comment>
<dbReference type="AlphaFoldDB" id="A0A0R2HBG1"/>
<feature type="domain" description="KH type-2" evidence="10">
    <location>
        <begin position="54"/>
        <end position="123"/>
    </location>
</feature>
<dbReference type="InterPro" id="IPR036419">
    <property type="entry name" value="Ribosomal_S3_C_sf"/>
</dbReference>
<evidence type="ECO:0000256" key="5">
    <source>
        <dbReference type="ARBA" id="ARBA00023274"/>
    </source>
</evidence>
<dbReference type="PANTHER" id="PTHR11760">
    <property type="entry name" value="30S/40S RIBOSOMAL PROTEIN S3"/>
    <property type="match status" value="1"/>
</dbReference>
<dbReference type="PROSITE" id="PS50084">
    <property type="entry name" value="KH_TYPE_1"/>
    <property type="match status" value="1"/>
</dbReference>
<dbReference type="InterPro" id="IPR001351">
    <property type="entry name" value="Ribosomal_uS3_C"/>
</dbReference>
<keyword evidence="12" id="KW-1185">Reference proteome</keyword>
<dbReference type="GO" id="GO:0022627">
    <property type="term" value="C:cytosolic small ribosomal subunit"/>
    <property type="evidence" value="ECO:0007669"/>
    <property type="project" value="TreeGrafter"/>
</dbReference>
<evidence type="ECO:0000313" key="12">
    <source>
        <dbReference type="Proteomes" id="UP000051841"/>
    </source>
</evidence>
<dbReference type="GO" id="GO:0006412">
    <property type="term" value="P:translation"/>
    <property type="evidence" value="ECO:0007669"/>
    <property type="project" value="UniProtKB-UniRule"/>
</dbReference>
<keyword evidence="4 8" id="KW-0689">Ribosomal protein</keyword>
<dbReference type="InterPro" id="IPR004087">
    <property type="entry name" value="KH_dom"/>
</dbReference>
<dbReference type="CDD" id="cd02412">
    <property type="entry name" value="KH-II_30S_S3"/>
    <property type="match status" value="1"/>
</dbReference>
<proteinExistence type="inferred from homology"/>
<evidence type="ECO:0000259" key="10">
    <source>
        <dbReference type="PROSITE" id="PS50823"/>
    </source>
</evidence>
<dbReference type="SUPFAM" id="SSF54814">
    <property type="entry name" value="Prokaryotic type KH domain (KH-domain type II)"/>
    <property type="match status" value="1"/>
</dbReference>
<dbReference type="InterPro" id="IPR005704">
    <property type="entry name" value="Ribosomal_uS3_bac-typ"/>
</dbReference>
<dbReference type="FunFam" id="3.30.300.20:FF:000001">
    <property type="entry name" value="30S ribosomal protein S3"/>
    <property type="match status" value="1"/>
</dbReference>
<evidence type="ECO:0000256" key="8">
    <source>
        <dbReference type="HAMAP-Rule" id="MF_01309"/>
    </source>
</evidence>
<dbReference type="PANTHER" id="PTHR11760:SF19">
    <property type="entry name" value="SMALL RIBOSOMAL SUBUNIT PROTEIN US3C"/>
    <property type="match status" value="1"/>
</dbReference>
<dbReference type="InterPro" id="IPR057258">
    <property type="entry name" value="Ribosomal_uS3"/>
</dbReference>
<evidence type="ECO:0000256" key="9">
    <source>
        <dbReference type="RuleBase" id="RU003624"/>
    </source>
</evidence>
<dbReference type="InterPro" id="IPR009019">
    <property type="entry name" value="KH_sf_prok-type"/>
</dbReference>
<dbReference type="Gene3D" id="3.30.300.20">
    <property type="match status" value="1"/>
</dbReference>
<dbReference type="InterPro" id="IPR015946">
    <property type="entry name" value="KH_dom-like_a/b"/>
</dbReference>
<accession>A0A0R2HBG1</accession>
<keyword evidence="5 8" id="KW-0687">Ribonucleoprotein</keyword>
<reference evidence="11 12" key="1">
    <citation type="journal article" date="2015" name="Genome Announc.">
        <title>Expanding the biotechnology potential of lactobacilli through comparative genomics of 213 strains and associated genera.</title>
        <authorList>
            <person name="Sun Z."/>
            <person name="Harris H.M."/>
            <person name="McCann A."/>
            <person name="Guo C."/>
            <person name="Argimon S."/>
            <person name="Zhang W."/>
            <person name="Yang X."/>
            <person name="Jeffery I.B."/>
            <person name="Cooney J.C."/>
            <person name="Kagawa T.F."/>
            <person name="Liu W."/>
            <person name="Song Y."/>
            <person name="Salvetti E."/>
            <person name="Wrobel A."/>
            <person name="Rasinkangas P."/>
            <person name="Parkhill J."/>
            <person name="Rea M.C."/>
            <person name="O'Sullivan O."/>
            <person name="Ritari J."/>
            <person name="Douillard F.P."/>
            <person name="Paul Ross R."/>
            <person name="Yang R."/>
            <person name="Briner A.E."/>
            <person name="Felis G.E."/>
            <person name="de Vos W.M."/>
            <person name="Barrangou R."/>
            <person name="Klaenhammer T.R."/>
            <person name="Caufield P.W."/>
            <person name="Cui Y."/>
            <person name="Zhang H."/>
            <person name="O'Toole P.W."/>
        </authorList>
    </citation>
    <scope>NUCLEOTIDE SEQUENCE [LARGE SCALE GENOMIC DNA]</scope>
    <source>
        <strain evidence="11 12">DSM 20405</strain>
    </source>
</reference>
<dbReference type="HAMAP" id="MF_01309_B">
    <property type="entry name" value="Ribosomal_uS3_B"/>
    <property type="match status" value="1"/>
</dbReference>
<dbReference type="Proteomes" id="UP000051841">
    <property type="component" value="Unassembled WGS sequence"/>
</dbReference>
<dbReference type="InterPro" id="IPR018280">
    <property type="entry name" value="Ribosomal_uS3_CS"/>
</dbReference>
<evidence type="ECO:0000313" key="11">
    <source>
        <dbReference type="EMBL" id="KRN50352.1"/>
    </source>
</evidence>
<organism evidence="11 12">
    <name type="scientific">Kandleria vitulina DSM 20405</name>
    <dbReference type="NCBI Taxonomy" id="1410657"/>
    <lineage>
        <taxon>Bacteria</taxon>
        <taxon>Bacillati</taxon>
        <taxon>Bacillota</taxon>
        <taxon>Erysipelotrichia</taxon>
        <taxon>Erysipelotrichales</taxon>
        <taxon>Coprobacillaceae</taxon>
        <taxon>Kandleria</taxon>
    </lineage>
</organism>
<dbReference type="InterPro" id="IPR004044">
    <property type="entry name" value="KH_dom_type_2"/>
</dbReference>
<evidence type="ECO:0000256" key="7">
    <source>
        <dbReference type="ARBA" id="ARBA00035257"/>
    </source>
</evidence>
<gene>
    <name evidence="8" type="primary">rpsC</name>
    <name evidence="11" type="ORF">IV49_GL000220</name>
</gene>
<dbReference type="Pfam" id="PF07650">
    <property type="entry name" value="KH_2"/>
    <property type="match status" value="1"/>
</dbReference>
<evidence type="ECO:0000256" key="3">
    <source>
        <dbReference type="ARBA" id="ARBA00022884"/>
    </source>
</evidence>
<dbReference type="GO" id="GO:0003729">
    <property type="term" value="F:mRNA binding"/>
    <property type="evidence" value="ECO:0007669"/>
    <property type="project" value="UniProtKB-UniRule"/>
</dbReference>
<comment type="caution">
    <text evidence="11">The sequence shown here is derived from an EMBL/GenBank/DDBJ whole genome shotgun (WGS) entry which is preliminary data.</text>
</comment>
<dbReference type="PROSITE" id="PS50823">
    <property type="entry name" value="KH_TYPE_2"/>
    <property type="match status" value="1"/>
</dbReference>
<evidence type="ECO:0000256" key="4">
    <source>
        <dbReference type="ARBA" id="ARBA00022980"/>
    </source>
</evidence>
<keyword evidence="2 8" id="KW-0699">rRNA-binding</keyword>
<name>A0A0R2HBG1_9FIRM</name>
<dbReference type="SMART" id="SM00322">
    <property type="entry name" value="KH"/>
    <property type="match status" value="1"/>
</dbReference>